<evidence type="ECO:0000313" key="1">
    <source>
        <dbReference type="EMBL" id="POD88531.1"/>
    </source>
</evidence>
<gene>
    <name evidence="1" type="ORF">S101258_00702</name>
</gene>
<proteinExistence type="predicted"/>
<dbReference type="AlphaFoldDB" id="A0A2S3U8W2"/>
<accession>A0A2S3U8W2</accession>
<dbReference type="EMBL" id="NKCZ01000072">
    <property type="protein sequence ID" value="POD88531.1"/>
    <property type="molecule type" value="Genomic_DNA"/>
</dbReference>
<reference evidence="1 2" key="1">
    <citation type="submission" date="2017-06" db="EMBL/GenBank/DDBJ databases">
        <title>Genome sequence of Lactobacillus plantarum subsp. plantarum strain SRCM101258.</title>
        <authorList>
            <person name="Cho S.H."/>
        </authorList>
    </citation>
    <scope>NUCLEOTIDE SEQUENCE [LARGE SCALE GENOMIC DNA]</scope>
    <source>
        <strain evidence="1 2">SRCM101258</strain>
    </source>
</reference>
<evidence type="ECO:0008006" key="3">
    <source>
        <dbReference type="Google" id="ProtNLM"/>
    </source>
</evidence>
<dbReference type="Proteomes" id="UP000236990">
    <property type="component" value="Unassembled WGS sequence"/>
</dbReference>
<comment type="caution">
    <text evidence="1">The sequence shown here is derived from an EMBL/GenBank/DDBJ whole genome shotgun (WGS) entry which is preliminary data.</text>
</comment>
<name>A0A2S3U8W2_LACPN</name>
<organism evidence="1 2">
    <name type="scientific">Lactiplantibacillus plantarum subsp. plantarum</name>
    <dbReference type="NCBI Taxonomy" id="337330"/>
    <lineage>
        <taxon>Bacteria</taxon>
        <taxon>Bacillati</taxon>
        <taxon>Bacillota</taxon>
        <taxon>Bacilli</taxon>
        <taxon>Lactobacillales</taxon>
        <taxon>Lactobacillaceae</taxon>
        <taxon>Lactiplantibacillus</taxon>
    </lineage>
</organism>
<evidence type="ECO:0000313" key="2">
    <source>
        <dbReference type="Proteomes" id="UP000236990"/>
    </source>
</evidence>
<protein>
    <recommendedName>
        <fullName evidence="3">XkdX family protein</fullName>
    </recommendedName>
</protein>
<sequence length="43" mass="4827">MTDYIQEYYKLGLYTDSDLNIFVSAGMISLDEETTIKASKAST</sequence>